<organism evidence="2">
    <name type="scientific">marine sediment metagenome</name>
    <dbReference type="NCBI Taxonomy" id="412755"/>
    <lineage>
        <taxon>unclassified sequences</taxon>
        <taxon>metagenomes</taxon>
        <taxon>ecological metagenomes</taxon>
    </lineage>
</organism>
<comment type="caution">
    <text evidence="2">The sequence shown here is derived from an EMBL/GenBank/DDBJ whole genome shotgun (WGS) entry which is preliminary data.</text>
</comment>
<dbReference type="CDD" id="cd04179">
    <property type="entry name" value="DPM_DPG-synthase_like"/>
    <property type="match status" value="1"/>
</dbReference>
<dbReference type="AlphaFoldDB" id="A0A0F9SDN9"/>
<proteinExistence type="predicted"/>
<protein>
    <recommendedName>
        <fullName evidence="1">Glycosyltransferase 2-like domain-containing protein</fullName>
    </recommendedName>
</protein>
<sequence length="231" mass="25286">MRIIAVIPTFNEENKIVSTIEALESLAEITEIIVADDDSSDRTVEKALETKASVIKHAKNLGKGESLNAVLKKLDKTACDGVILADGDLGKSASEFKRLIDNFEKNKKLLIVAGFGRPQKKGGIGLVKALARWAIKRQGGEYVQTPLSGQRLFDVELLDKILPLASGFGVEVDMSIKALKSGFQVKEVETTMTHNETGRDVASIMHRARQFRDVFKAVLRSGYSKNSGELN</sequence>
<evidence type="ECO:0000259" key="1">
    <source>
        <dbReference type="Pfam" id="PF00535"/>
    </source>
</evidence>
<dbReference type="Gene3D" id="3.90.550.10">
    <property type="entry name" value="Spore Coat Polysaccharide Biosynthesis Protein SpsA, Chain A"/>
    <property type="match status" value="1"/>
</dbReference>
<name>A0A0F9SDN9_9ZZZZ</name>
<dbReference type="Pfam" id="PF00535">
    <property type="entry name" value="Glycos_transf_2"/>
    <property type="match status" value="1"/>
</dbReference>
<dbReference type="SUPFAM" id="SSF53448">
    <property type="entry name" value="Nucleotide-diphospho-sugar transferases"/>
    <property type="match status" value="1"/>
</dbReference>
<dbReference type="EMBL" id="LAZR01000533">
    <property type="protein sequence ID" value="KKN65139.1"/>
    <property type="molecule type" value="Genomic_DNA"/>
</dbReference>
<dbReference type="InterPro" id="IPR050256">
    <property type="entry name" value="Glycosyltransferase_2"/>
</dbReference>
<dbReference type="InterPro" id="IPR029044">
    <property type="entry name" value="Nucleotide-diphossugar_trans"/>
</dbReference>
<evidence type="ECO:0000313" key="2">
    <source>
        <dbReference type="EMBL" id="KKN65139.1"/>
    </source>
</evidence>
<dbReference type="InterPro" id="IPR001173">
    <property type="entry name" value="Glyco_trans_2-like"/>
</dbReference>
<gene>
    <name evidence="2" type="ORF">LCGC14_0484480</name>
</gene>
<dbReference type="PANTHER" id="PTHR48090:SF7">
    <property type="entry name" value="RFBJ PROTEIN"/>
    <property type="match status" value="1"/>
</dbReference>
<reference evidence="2" key="1">
    <citation type="journal article" date="2015" name="Nature">
        <title>Complex archaea that bridge the gap between prokaryotes and eukaryotes.</title>
        <authorList>
            <person name="Spang A."/>
            <person name="Saw J.H."/>
            <person name="Jorgensen S.L."/>
            <person name="Zaremba-Niedzwiedzka K."/>
            <person name="Martijn J."/>
            <person name="Lind A.E."/>
            <person name="van Eijk R."/>
            <person name="Schleper C."/>
            <person name="Guy L."/>
            <person name="Ettema T.J."/>
        </authorList>
    </citation>
    <scope>NUCLEOTIDE SEQUENCE</scope>
</reference>
<dbReference type="PANTHER" id="PTHR48090">
    <property type="entry name" value="UNDECAPRENYL-PHOSPHATE 4-DEOXY-4-FORMAMIDO-L-ARABINOSE TRANSFERASE-RELATED"/>
    <property type="match status" value="1"/>
</dbReference>
<feature type="domain" description="Glycosyltransferase 2-like" evidence="1">
    <location>
        <begin position="6"/>
        <end position="127"/>
    </location>
</feature>
<accession>A0A0F9SDN9</accession>